<dbReference type="OrthoDB" id="206316at2157"/>
<proteinExistence type="predicted"/>
<evidence type="ECO:0000313" key="2">
    <source>
        <dbReference type="Proteomes" id="UP000282323"/>
    </source>
</evidence>
<organism evidence="1 2">
    <name type="scientific">Natrarchaeobius chitinivorans</name>
    <dbReference type="NCBI Taxonomy" id="1679083"/>
    <lineage>
        <taxon>Archaea</taxon>
        <taxon>Methanobacteriati</taxon>
        <taxon>Methanobacteriota</taxon>
        <taxon>Stenosarchaea group</taxon>
        <taxon>Halobacteria</taxon>
        <taxon>Halobacteriales</taxon>
        <taxon>Natrialbaceae</taxon>
        <taxon>Natrarchaeobius</taxon>
    </lineage>
</organism>
<reference evidence="1 2" key="1">
    <citation type="submission" date="2018-10" db="EMBL/GenBank/DDBJ databases">
        <title>Natrarchaeobius chitinivorans gen. nov., sp. nov., and Natrarchaeobius haloalkaliphilus sp. nov., alkaliphilic, chitin-utilizing haloarchaea from hypersaline alkaline lakes.</title>
        <authorList>
            <person name="Sorokin D.Y."/>
            <person name="Elcheninov A.G."/>
            <person name="Kostrikina N.A."/>
            <person name="Bale N.J."/>
            <person name="Sinninghe Damste J.S."/>
            <person name="Khijniak T.V."/>
            <person name="Kublanov I.V."/>
            <person name="Toshchakov S.V."/>
        </authorList>
    </citation>
    <scope>NUCLEOTIDE SEQUENCE [LARGE SCALE GENOMIC DNA]</scope>
    <source>
        <strain evidence="1 2">AArcht4T</strain>
    </source>
</reference>
<name>A0A3N6P5E7_NATCH</name>
<evidence type="ECO:0000313" key="1">
    <source>
        <dbReference type="EMBL" id="RQG90785.1"/>
    </source>
</evidence>
<protein>
    <submittedName>
        <fullName evidence="1">Uncharacterized protein</fullName>
    </submittedName>
</protein>
<gene>
    <name evidence="1" type="ORF">EA473_20260</name>
</gene>
<accession>A0A3N6P5E7</accession>
<dbReference type="AlphaFoldDB" id="A0A3N6P5E7"/>
<dbReference type="EMBL" id="REGA01000024">
    <property type="protein sequence ID" value="RQG90785.1"/>
    <property type="molecule type" value="Genomic_DNA"/>
</dbReference>
<dbReference type="RefSeq" id="WP_124197375.1">
    <property type="nucleotide sequence ID" value="NZ_REGA01000024.1"/>
</dbReference>
<sequence length="397" mass="40108">MAGTGSSTATVTRWSRALVGVGVGFFVVWQLAVLAGYPRSATVTLGVYGFVFHVVFGKAYGLVPSYFARELAFPYAPAVHLPLSSLGTFGAFADVAGMAPPVVGVAGTGLWLAGCLLFVGTLGWTIRGNPTGGETGTGSVDSHRVRVDRAANAAVPIVFLYLLAGSTLAFLEALGRGPAIPPAASSHLLAAGAAALLVFAIGFRLLPRLLVVSPRPALVAVVLPAGAVGPALLVADFGGGWPFRIGAAALALALVGFAATYADLYRRSERRRTGGWVLLAAAGFAAAVAVLGVSFAAGLTSGAAFDAHYRLAVGGFLGLTIVGVTYHFYPPAVASSAFVDDRTAAVSALGLICGLILEAAGLLAGITPVTTVGGVLSVLGASGYALVILAVFRERPV</sequence>
<comment type="caution">
    <text evidence="1">The sequence shown here is derived from an EMBL/GenBank/DDBJ whole genome shotgun (WGS) entry which is preliminary data.</text>
</comment>
<dbReference type="Proteomes" id="UP000282323">
    <property type="component" value="Unassembled WGS sequence"/>
</dbReference>
<keyword evidence="2" id="KW-1185">Reference proteome</keyword>